<dbReference type="AlphaFoldDB" id="F0WF98"/>
<dbReference type="EMBL" id="FR824126">
    <property type="protein sequence ID" value="CCA19880.1"/>
    <property type="molecule type" value="Genomic_DNA"/>
</dbReference>
<reference evidence="2" key="1">
    <citation type="journal article" date="2011" name="PLoS Biol.">
        <title>Gene gain and loss during evolution of obligate parasitism in the white rust pathogen of Arabidopsis thaliana.</title>
        <authorList>
            <person name="Kemen E."/>
            <person name="Gardiner A."/>
            <person name="Schultz-Larsen T."/>
            <person name="Kemen A.C."/>
            <person name="Balmuth A.L."/>
            <person name="Robert-Seilaniantz A."/>
            <person name="Bailey K."/>
            <person name="Holub E."/>
            <person name="Studholme D.J."/>
            <person name="Maclean D."/>
            <person name="Jones J.D."/>
        </authorList>
    </citation>
    <scope>NUCLEOTIDE SEQUENCE</scope>
</reference>
<accession>F0WF98</accession>
<evidence type="ECO:0000313" key="2">
    <source>
        <dbReference type="EMBL" id="CCA19880.1"/>
    </source>
</evidence>
<dbReference type="HOGENOM" id="CLU_077827_0_0_1"/>
<feature type="domain" description="DDE-1" evidence="1">
    <location>
        <begin position="167"/>
        <end position="222"/>
    </location>
</feature>
<reference evidence="2" key="2">
    <citation type="submission" date="2011-02" db="EMBL/GenBank/DDBJ databases">
        <authorList>
            <person name="MacLean D."/>
        </authorList>
    </citation>
    <scope>NUCLEOTIDE SEQUENCE</scope>
</reference>
<dbReference type="InterPro" id="IPR004875">
    <property type="entry name" value="DDE_SF_endonuclease_dom"/>
</dbReference>
<dbReference type="Pfam" id="PF03184">
    <property type="entry name" value="DDE_1"/>
    <property type="match status" value="1"/>
</dbReference>
<sequence length="329" mass="36186">MAKLLIENRIDLSRVFNMDETSFTPKSTTRTVVAIKGSRNVWTQEIKPCFHMSVVVTVSASNFAVPLLIILPGVYLLKTEVAALSIDGAGVTGAPKGSSNATIFKDWLAIFSTVLEAQEIQKPVILILDNSSKHVNIGKFCKTFLSLYSSSKELSMGYCFSESVNFCCEHGILMIALSANATHIFQPLDVAVFKPFKTIVHEHLQLQMYETVDPALSKQIAIEIACYAYRSAIIEQSSNAIEGFRGTGLYPLSLVQLHKRLGEYQAGGVKGDFGIASWLVRRPNVVTTVENAILTLSPEPVRKQKKRRTTIDIAGRLLTKEMLAEASGQ</sequence>
<dbReference type="GO" id="GO:0003676">
    <property type="term" value="F:nucleic acid binding"/>
    <property type="evidence" value="ECO:0007669"/>
    <property type="project" value="InterPro"/>
</dbReference>
<organism evidence="2">
    <name type="scientific">Albugo laibachii Nc14</name>
    <dbReference type="NCBI Taxonomy" id="890382"/>
    <lineage>
        <taxon>Eukaryota</taxon>
        <taxon>Sar</taxon>
        <taxon>Stramenopiles</taxon>
        <taxon>Oomycota</taxon>
        <taxon>Peronosporomycetes</taxon>
        <taxon>Albuginales</taxon>
        <taxon>Albuginaceae</taxon>
        <taxon>Albugo</taxon>
    </lineage>
</organism>
<proteinExistence type="predicted"/>
<name>F0WF98_9STRA</name>
<evidence type="ECO:0000259" key="1">
    <source>
        <dbReference type="Pfam" id="PF03184"/>
    </source>
</evidence>
<protein>
    <submittedName>
        <fullName evidence="2">Uncharacterized protein AlNc14C81G5290</fullName>
    </submittedName>
</protein>
<gene>
    <name evidence="2" type="primary">AlNc14C81G5290</name>
    <name evidence="2" type="ORF">ALNC14_060230</name>
</gene>